<sequence>MKKMNLFIEGSEKKWVWISCGNDLEDPKQ</sequence>
<accession>A0A7J9LX84</accession>
<proteinExistence type="predicted"/>
<dbReference type="EMBL" id="JABFAF010000008">
    <property type="protein sequence ID" value="MBA0863462.1"/>
    <property type="molecule type" value="Genomic_DNA"/>
</dbReference>
<comment type="caution">
    <text evidence="1">The sequence shown here is derived from an EMBL/GenBank/DDBJ whole genome shotgun (WGS) entry which is preliminary data.</text>
</comment>
<keyword evidence="2" id="KW-1185">Reference proteome</keyword>
<gene>
    <name evidence="1" type="ORF">Goshw_021431</name>
</gene>
<dbReference type="AlphaFoldDB" id="A0A7J9LX84"/>
<dbReference type="Proteomes" id="UP000593576">
    <property type="component" value="Unassembled WGS sequence"/>
</dbReference>
<organism evidence="1 2">
    <name type="scientific">Gossypium schwendimanii</name>
    <name type="common">Cotton</name>
    <dbReference type="NCBI Taxonomy" id="34291"/>
    <lineage>
        <taxon>Eukaryota</taxon>
        <taxon>Viridiplantae</taxon>
        <taxon>Streptophyta</taxon>
        <taxon>Embryophyta</taxon>
        <taxon>Tracheophyta</taxon>
        <taxon>Spermatophyta</taxon>
        <taxon>Magnoliopsida</taxon>
        <taxon>eudicotyledons</taxon>
        <taxon>Gunneridae</taxon>
        <taxon>Pentapetalae</taxon>
        <taxon>rosids</taxon>
        <taxon>malvids</taxon>
        <taxon>Malvales</taxon>
        <taxon>Malvaceae</taxon>
        <taxon>Malvoideae</taxon>
        <taxon>Gossypium</taxon>
    </lineage>
</organism>
<evidence type="ECO:0000313" key="1">
    <source>
        <dbReference type="EMBL" id="MBA0863462.1"/>
    </source>
</evidence>
<protein>
    <submittedName>
        <fullName evidence="1">Uncharacterized protein</fullName>
    </submittedName>
</protein>
<name>A0A7J9LX84_GOSSC</name>
<reference evidence="1 2" key="1">
    <citation type="journal article" date="2019" name="Genome Biol. Evol.">
        <title>Insights into the evolution of the New World diploid cottons (Gossypium, subgenus Houzingenia) based on genome sequencing.</title>
        <authorList>
            <person name="Grover C.E."/>
            <person name="Arick M.A. 2nd"/>
            <person name="Thrash A."/>
            <person name="Conover J.L."/>
            <person name="Sanders W.S."/>
            <person name="Peterson D.G."/>
            <person name="Frelichowski J.E."/>
            <person name="Scheffler J.A."/>
            <person name="Scheffler B.E."/>
            <person name="Wendel J.F."/>
        </authorList>
    </citation>
    <scope>NUCLEOTIDE SEQUENCE [LARGE SCALE GENOMIC DNA]</scope>
    <source>
        <strain evidence="1">1</strain>
        <tissue evidence="1">Leaf</tissue>
    </source>
</reference>
<evidence type="ECO:0000313" key="2">
    <source>
        <dbReference type="Proteomes" id="UP000593576"/>
    </source>
</evidence>
<feature type="non-terminal residue" evidence="1">
    <location>
        <position position="29"/>
    </location>
</feature>